<dbReference type="Gene3D" id="3.30.428.10">
    <property type="entry name" value="HIT-like"/>
    <property type="match status" value="1"/>
</dbReference>
<dbReference type="SUPFAM" id="SSF54197">
    <property type="entry name" value="HIT-like"/>
    <property type="match status" value="1"/>
</dbReference>
<evidence type="ECO:0000256" key="1">
    <source>
        <dbReference type="PROSITE-ProRule" id="PRU00464"/>
    </source>
</evidence>
<evidence type="ECO:0000259" key="3">
    <source>
        <dbReference type="PROSITE" id="PS51084"/>
    </source>
</evidence>
<reference evidence="4" key="1">
    <citation type="submission" date="2022-10" db="EMBL/GenBank/DDBJ databases">
        <title>The complete genomes of actinobacterial strains from the NBC collection.</title>
        <authorList>
            <person name="Joergensen T.S."/>
            <person name="Alvarez Arevalo M."/>
            <person name="Sterndorff E.B."/>
            <person name="Faurdal D."/>
            <person name="Vuksanovic O."/>
            <person name="Mourched A.-S."/>
            <person name="Charusanti P."/>
            <person name="Shaw S."/>
            <person name="Blin K."/>
            <person name="Weber T."/>
        </authorList>
    </citation>
    <scope>NUCLEOTIDE SEQUENCE</scope>
    <source>
        <strain evidence="4">NBC_00668</strain>
    </source>
</reference>
<evidence type="ECO:0000313" key="4">
    <source>
        <dbReference type="EMBL" id="WUT85470.1"/>
    </source>
</evidence>
<dbReference type="Pfam" id="PF01230">
    <property type="entry name" value="HIT"/>
    <property type="match status" value="1"/>
</dbReference>
<dbReference type="PROSITE" id="PS51084">
    <property type="entry name" value="HIT_2"/>
    <property type="match status" value="1"/>
</dbReference>
<feature type="domain" description="HIT" evidence="3">
    <location>
        <begin position="45"/>
        <end position="151"/>
    </location>
</feature>
<evidence type="ECO:0000256" key="2">
    <source>
        <dbReference type="SAM" id="MobiDB-lite"/>
    </source>
</evidence>
<dbReference type="RefSeq" id="WP_329401844.1">
    <property type="nucleotide sequence ID" value="NZ_CP109019.1"/>
</dbReference>
<dbReference type="PANTHER" id="PTHR42997">
    <property type="entry name" value="HIT FAMILY HYDROLASE"/>
    <property type="match status" value="1"/>
</dbReference>
<dbReference type="InterPro" id="IPR036265">
    <property type="entry name" value="HIT-like_sf"/>
</dbReference>
<dbReference type="PANTHER" id="PTHR42997:SF1">
    <property type="entry name" value="AP-4-A PHOSPHORYLASE"/>
    <property type="match status" value="1"/>
</dbReference>
<name>A0ABZ1XPK7_9ACTN</name>
<dbReference type="InterPro" id="IPR052908">
    <property type="entry name" value="AP-4-A_phosphorylase"/>
</dbReference>
<proteinExistence type="predicted"/>
<dbReference type="EMBL" id="CP109019">
    <property type="protein sequence ID" value="WUT85470.1"/>
    <property type="molecule type" value="Genomic_DNA"/>
</dbReference>
<organism evidence="4 5">
    <name type="scientific">Streptomyces melanogenes</name>
    <dbReference type="NCBI Taxonomy" id="67326"/>
    <lineage>
        <taxon>Bacteria</taxon>
        <taxon>Bacillati</taxon>
        <taxon>Actinomycetota</taxon>
        <taxon>Actinomycetes</taxon>
        <taxon>Kitasatosporales</taxon>
        <taxon>Streptomycetaceae</taxon>
        <taxon>Streptomyces</taxon>
    </lineage>
</organism>
<dbReference type="InterPro" id="IPR011146">
    <property type="entry name" value="HIT-like"/>
</dbReference>
<feature type="short sequence motif" description="Histidine triad motif" evidence="1">
    <location>
        <begin position="136"/>
        <end position="140"/>
    </location>
</feature>
<sequence length="190" mass="21521">MPFSLSLGQEGAWGRIMRRIFSWVRPGGTGRKSADGGNPDAGACLFCQRERPDLNRIMRENKTFYVRYDNFPATEGHVEIVPKRHVESFFQLTARELKDAYSLIRFAQENIDDRHHPDGYTIGVNEGRAAGRTIDHLHIHLIPRRHGDVADPRGGIRRAVPNCEPDTWTARPEPEEKAAEDLAGAHRSRS</sequence>
<feature type="region of interest" description="Disordered" evidence="2">
    <location>
        <begin position="150"/>
        <end position="190"/>
    </location>
</feature>
<accession>A0ABZ1XPK7</accession>
<dbReference type="Proteomes" id="UP001432060">
    <property type="component" value="Chromosome"/>
</dbReference>
<evidence type="ECO:0000313" key="5">
    <source>
        <dbReference type="Proteomes" id="UP001432060"/>
    </source>
</evidence>
<gene>
    <name evidence="4" type="ORF">OG515_26400</name>
</gene>
<protein>
    <submittedName>
        <fullName evidence="4">HIT family protein</fullName>
    </submittedName>
</protein>
<feature type="compositionally biased region" description="Basic and acidic residues" evidence="2">
    <location>
        <begin position="172"/>
        <end position="184"/>
    </location>
</feature>
<keyword evidence="5" id="KW-1185">Reference proteome</keyword>